<feature type="domain" description="Ig-like" evidence="8">
    <location>
        <begin position="495"/>
        <end position="582"/>
    </location>
</feature>
<dbReference type="GO" id="GO:0098609">
    <property type="term" value="P:cell-cell adhesion"/>
    <property type="evidence" value="ECO:0007669"/>
    <property type="project" value="TreeGrafter"/>
</dbReference>
<keyword evidence="4" id="KW-0677">Repeat</keyword>
<feature type="domain" description="Ig-like" evidence="8">
    <location>
        <begin position="761"/>
        <end position="796"/>
    </location>
</feature>
<dbReference type="Gene3D" id="2.60.40.10">
    <property type="entry name" value="Immunoglobulins"/>
    <property type="match status" value="11"/>
</dbReference>
<dbReference type="PANTHER" id="PTHR44170:SF6">
    <property type="entry name" value="CONTACTIN"/>
    <property type="match status" value="1"/>
</dbReference>
<dbReference type="FunFam" id="2.60.40.10:FF:001139">
    <property type="entry name" value="Hemicentin 1"/>
    <property type="match status" value="1"/>
</dbReference>
<dbReference type="FunFam" id="2.60.40.10:FF:000739">
    <property type="entry name" value="Hemicentin 1"/>
    <property type="match status" value="1"/>
</dbReference>
<name>A0A8C5JJP7_JUNHY</name>
<dbReference type="InterPro" id="IPR036179">
    <property type="entry name" value="Ig-like_dom_sf"/>
</dbReference>
<evidence type="ECO:0000256" key="6">
    <source>
        <dbReference type="ARBA" id="ARBA00023180"/>
    </source>
</evidence>
<dbReference type="SUPFAM" id="SSF48726">
    <property type="entry name" value="Immunoglobulin"/>
    <property type="match status" value="11"/>
</dbReference>
<dbReference type="InterPro" id="IPR036465">
    <property type="entry name" value="vWFA_dom_sf"/>
</dbReference>
<feature type="domain" description="Ig-like" evidence="8">
    <location>
        <begin position="587"/>
        <end position="665"/>
    </location>
</feature>
<accession>A0A8C5JJP7</accession>
<dbReference type="SUPFAM" id="SSF53300">
    <property type="entry name" value="vWA-like"/>
    <property type="match status" value="1"/>
</dbReference>
<keyword evidence="7" id="KW-0393">Immunoglobulin domain</keyword>
<feature type="domain" description="Ig-like" evidence="8">
    <location>
        <begin position="1202"/>
        <end position="1287"/>
    </location>
</feature>
<keyword evidence="10" id="KW-1185">Reference proteome</keyword>
<reference evidence="9" key="2">
    <citation type="submission" date="2025-09" db="UniProtKB">
        <authorList>
            <consortium name="Ensembl"/>
        </authorList>
    </citation>
    <scope>IDENTIFICATION</scope>
</reference>
<proteinExistence type="predicted"/>
<dbReference type="InterPro" id="IPR013783">
    <property type="entry name" value="Ig-like_fold"/>
</dbReference>
<dbReference type="FunFam" id="2.60.40.10:FF:000032">
    <property type="entry name" value="palladin isoform X1"/>
    <property type="match status" value="1"/>
</dbReference>
<dbReference type="SMART" id="SM00409">
    <property type="entry name" value="IG"/>
    <property type="match status" value="10"/>
</dbReference>
<dbReference type="Pfam" id="PF13927">
    <property type="entry name" value="Ig_3"/>
    <property type="match status" value="3"/>
</dbReference>
<dbReference type="CDD" id="cd00198">
    <property type="entry name" value="vWFA"/>
    <property type="match status" value="1"/>
</dbReference>
<protein>
    <submittedName>
        <fullName evidence="9">Hemicentin 1</fullName>
    </submittedName>
</protein>
<feature type="domain" description="Ig-like" evidence="8">
    <location>
        <begin position="1011"/>
        <end position="1107"/>
    </location>
</feature>
<keyword evidence="6" id="KW-0325">Glycoprotein</keyword>
<dbReference type="Pfam" id="PF07679">
    <property type="entry name" value="I-set"/>
    <property type="match status" value="6"/>
</dbReference>
<comment type="subcellular location">
    <subcellularLocation>
        <location evidence="1">Secreted</location>
    </subcellularLocation>
</comment>
<reference evidence="9" key="1">
    <citation type="submission" date="2025-08" db="UniProtKB">
        <authorList>
            <consortium name="Ensembl"/>
        </authorList>
    </citation>
    <scope>IDENTIFICATION</scope>
</reference>
<dbReference type="Pfam" id="PF25106">
    <property type="entry name" value="VWA_4"/>
    <property type="match status" value="1"/>
</dbReference>
<evidence type="ECO:0000256" key="2">
    <source>
        <dbReference type="ARBA" id="ARBA00022525"/>
    </source>
</evidence>
<sequence>TKETPVDLVSVAPGASTLAFVFDVTGSMYDDLVQVIEGASKILETSLKRPKRPLYNFALVPFHDPEIGPVTITTDPKKFQFELRELYVQGGGDCPEMSIGAIKIALEISLPGSFIYVFTDARSKDYRLTHEVLQLIQQKQSQVVFVLTGDCDDRDHIGYKVYEEIASTSSGQIFHLDKKQVNEVLKWVEEAVQASKVHLLSTDHLSMAVNTWQIPFDPSLKEVTVSLSGPSPAMEIHNPLGEVLYTFFCDRLNELLNIQNSAKVVNVKDPEPGTWTIKTSSSGRHSVRITGLSTIDFRAGFSRKPTLDFKKTSSRPVQGIPTFMLLNTTGILLPARVDRLELLSITGELLKTLPVRYYPDRKPYGLWNISDFIPPDEAFFVKIMGYDKDGYLFQRVSSVLFSSIIPDAPKVTMPMKTPGYYLQPGSVPCHVDSLIPFTQRFTKNGVKLGVDQFFKESSSMSWDIAQVSVSDEGFYECVASSTAGTGRAQTFLDPPPVLQVPANVTVLPGAGAVLSCLVLSAGRYNLTWQRHGRDARLQDPLRFRVLANLSLELRPARLSDAGSYSCIAANEGGSATASVFLTVQEPPRLVISPKNQTFTEGSEVSIRCSATGYPKPTVVWTLNDMFIIGSKGTLIIKKATPRDAGIYGCLASNSAGTEKQTSILTYIEGPTLTVVQSEILVGLGDTTVMECKTTGIPPPQVKWFKGDLELRASAFLVIDAHRGLLKIQETQDLDAGDYTCVATNEAGRAAGKITLDVGSPPVFTQEPGDESADLGSNVTLPCYVQGYPEPRVSWRRLDGAPLFSRPFALSSSSQLRTGALAIQSRSPSNFFLFFLFVQVSPLIGASPATANVIEGQQLTLPCVLLAGSPIPERRWIKNNVLLPNPYVSVRSDGSLHLERVRLQDGGDYTCMASSVAGTSNSTTTVHQIFSTIEGIPVTLPCKASGVPKPSIVWSKKGEVILPSNVRFSAGSDGSLYVVSPGGEESGEYVCTATNAAGYATRKVQLTVYVKPRVSRPGDQQGNAHDKPIEVSVIAGEDVTLPCEVRSLPPPIITWAKEMQLISPFSPRHTFLPSGSMKISETQVSDSGMYVCVATNIAGNVTQSVKLSVHVPPRIQRGPRVLKVQVGQRVELPCSAQGVPAPSVSWLRGTSAVPTDGGKFLQSPDGALAISSVQLPDAGIYTCVATNSAGSDTAEVTVQDLDPPFNSPFQERVANQHIAFPCPAKGTPKPAIKWLRNGRELSGAEPGLSVLEDGTLLVIAALTPSDSGDYVCVAANEAGSTQRRYSLKVHVPPEIRDQDKVTNTSVVVHHAVSLFCEVTGNPSPVISWYKDDIQVCWINLTVDFGGLGMRIHSE</sequence>
<dbReference type="SMART" id="SM00406">
    <property type="entry name" value="IGv"/>
    <property type="match status" value="4"/>
</dbReference>
<evidence type="ECO:0000259" key="8">
    <source>
        <dbReference type="PROSITE" id="PS50835"/>
    </source>
</evidence>
<dbReference type="FunFam" id="2.60.40.10:FF:000186">
    <property type="entry name" value="Hemicentin 1"/>
    <property type="match status" value="1"/>
</dbReference>
<dbReference type="GO" id="GO:0005576">
    <property type="term" value="C:extracellular region"/>
    <property type="evidence" value="ECO:0007669"/>
    <property type="project" value="UniProtKB-SubCell"/>
</dbReference>
<feature type="domain" description="Ig-like" evidence="8">
    <location>
        <begin position="841"/>
        <end position="926"/>
    </location>
</feature>
<evidence type="ECO:0000256" key="7">
    <source>
        <dbReference type="ARBA" id="ARBA00023319"/>
    </source>
</evidence>
<dbReference type="FunFam" id="2.60.40.10:FF:000890">
    <property type="entry name" value="Hemicentin 1"/>
    <property type="match status" value="1"/>
</dbReference>
<dbReference type="Proteomes" id="UP000694408">
    <property type="component" value="Unplaced"/>
</dbReference>
<dbReference type="InterPro" id="IPR013098">
    <property type="entry name" value="Ig_I-set"/>
</dbReference>
<dbReference type="Gene3D" id="3.40.50.410">
    <property type="entry name" value="von Willebrand factor, type A domain"/>
    <property type="match status" value="1"/>
</dbReference>
<dbReference type="SMART" id="SM00408">
    <property type="entry name" value="IGc2"/>
    <property type="match status" value="10"/>
</dbReference>
<dbReference type="GO" id="GO:0016020">
    <property type="term" value="C:membrane"/>
    <property type="evidence" value="ECO:0007669"/>
    <property type="project" value="UniProtKB-SubCell"/>
</dbReference>
<dbReference type="PANTHER" id="PTHR44170">
    <property type="entry name" value="PROTEIN SIDEKICK"/>
    <property type="match status" value="1"/>
</dbReference>
<dbReference type="Ensembl" id="ENSJHYT00000025172.1">
    <property type="protein sequence ID" value="ENSJHYP00000020888.1"/>
    <property type="gene ID" value="ENSJHYG00000015625.1"/>
</dbReference>
<organism evidence="9 10">
    <name type="scientific">Junco hyemalis</name>
    <name type="common">Dark-eyed junco</name>
    <dbReference type="NCBI Taxonomy" id="40217"/>
    <lineage>
        <taxon>Eukaryota</taxon>
        <taxon>Metazoa</taxon>
        <taxon>Chordata</taxon>
        <taxon>Craniata</taxon>
        <taxon>Vertebrata</taxon>
        <taxon>Euteleostomi</taxon>
        <taxon>Archelosauria</taxon>
        <taxon>Archosauria</taxon>
        <taxon>Dinosauria</taxon>
        <taxon>Saurischia</taxon>
        <taxon>Theropoda</taxon>
        <taxon>Coelurosauria</taxon>
        <taxon>Aves</taxon>
        <taxon>Neognathae</taxon>
        <taxon>Neoaves</taxon>
        <taxon>Telluraves</taxon>
        <taxon>Australaves</taxon>
        <taxon>Passeriformes</taxon>
        <taxon>Passerellidae</taxon>
        <taxon>Junco</taxon>
    </lineage>
</organism>
<dbReference type="InterPro" id="IPR013106">
    <property type="entry name" value="Ig_V-set"/>
</dbReference>
<dbReference type="CDD" id="cd00096">
    <property type="entry name" value="Ig"/>
    <property type="match status" value="2"/>
</dbReference>
<evidence type="ECO:0000313" key="10">
    <source>
        <dbReference type="Proteomes" id="UP000694408"/>
    </source>
</evidence>
<dbReference type="FunFam" id="3.40.50.410:FF:000032">
    <property type="entry name" value="Hemicentin 1"/>
    <property type="match status" value="1"/>
</dbReference>
<dbReference type="FunFam" id="2.60.40.10:FF:000990">
    <property type="entry name" value="Hemicentin 1"/>
    <property type="match status" value="1"/>
</dbReference>
<feature type="domain" description="Ig-like" evidence="8">
    <location>
        <begin position="1292"/>
        <end position="1353"/>
    </location>
</feature>
<keyword evidence="3" id="KW-0732">Signal</keyword>
<dbReference type="PROSITE" id="PS50835">
    <property type="entry name" value="IG_LIKE"/>
    <property type="match status" value="10"/>
</dbReference>
<dbReference type="InterPro" id="IPR056475">
    <property type="entry name" value="GBD_Hemicentin/VWA7"/>
</dbReference>
<dbReference type="Pfam" id="PF23560">
    <property type="entry name" value="GBD_Hemicentin"/>
    <property type="match status" value="1"/>
</dbReference>
<dbReference type="FunFam" id="2.60.40.10:FF:001075">
    <property type="entry name" value="Hemicentin 1"/>
    <property type="match status" value="1"/>
</dbReference>
<evidence type="ECO:0000256" key="5">
    <source>
        <dbReference type="ARBA" id="ARBA00023157"/>
    </source>
</evidence>
<evidence type="ECO:0000313" key="9">
    <source>
        <dbReference type="Ensembl" id="ENSJHYP00000020888.1"/>
    </source>
</evidence>
<feature type="domain" description="Ig-like" evidence="8">
    <location>
        <begin position="933"/>
        <end position="1006"/>
    </location>
</feature>
<evidence type="ECO:0000256" key="1">
    <source>
        <dbReference type="ARBA" id="ARBA00004613"/>
    </source>
</evidence>
<keyword evidence="2" id="KW-0964">Secreted</keyword>
<dbReference type="InterPro" id="IPR007110">
    <property type="entry name" value="Ig-like_dom"/>
</dbReference>
<dbReference type="InterPro" id="IPR056861">
    <property type="entry name" value="HMCN1-like_VWA"/>
</dbReference>
<evidence type="ECO:0000256" key="4">
    <source>
        <dbReference type="ARBA" id="ARBA00022737"/>
    </source>
</evidence>
<dbReference type="InterPro" id="IPR003599">
    <property type="entry name" value="Ig_sub"/>
</dbReference>
<evidence type="ECO:0000256" key="3">
    <source>
        <dbReference type="ARBA" id="ARBA00022729"/>
    </source>
</evidence>
<dbReference type="InterPro" id="IPR003598">
    <property type="entry name" value="Ig_sub2"/>
</dbReference>
<keyword evidence="5" id="KW-1015">Disulfide bond</keyword>
<dbReference type="FunFam" id="2.60.40.10:FF:000749">
    <property type="entry name" value="Hemicentin 1"/>
    <property type="match status" value="1"/>
</dbReference>
<feature type="domain" description="Ig-like" evidence="8">
    <location>
        <begin position="1112"/>
        <end position="1198"/>
    </location>
</feature>
<feature type="domain" description="Ig-like" evidence="8">
    <location>
        <begin position="670"/>
        <end position="756"/>
    </location>
</feature>